<accession>A0A072NRJ4</accession>
<dbReference type="PATRIC" id="fig|1348973.3.peg.328"/>
<dbReference type="AlphaFoldDB" id="A0A072NRJ4"/>
<dbReference type="SUPFAM" id="SSF47336">
    <property type="entry name" value="ACP-like"/>
    <property type="match status" value="1"/>
</dbReference>
<evidence type="ECO:0000259" key="1">
    <source>
        <dbReference type="PROSITE" id="PS50075"/>
    </source>
</evidence>
<organism evidence="2 3">
    <name type="scientific">Schinkia azotoformans MEV2011</name>
    <dbReference type="NCBI Taxonomy" id="1348973"/>
    <lineage>
        <taxon>Bacteria</taxon>
        <taxon>Bacillati</taxon>
        <taxon>Bacillota</taxon>
        <taxon>Bacilli</taxon>
        <taxon>Bacillales</taxon>
        <taxon>Bacillaceae</taxon>
        <taxon>Calidifontibacillus/Schinkia group</taxon>
        <taxon>Schinkia</taxon>
    </lineage>
</organism>
<dbReference type="Proteomes" id="UP000027936">
    <property type="component" value="Unassembled WGS sequence"/>
</dbReference>
<sequence>MNKNIKQKIDEILQEVFEIESVDESLLSRESNATWDSLKHLEIIMAIEEEFDIRFSAIEVTEVMNASDLYKIVEKKLYM</sequence>
<feature type="domain" description="Carrier" evidence="1">
    <location>
        <begin position="1"/>
        <end position="77"/>
    </location>
</feature>
<dbReference type="PROSITE" id="PS50075">
    <property type="entry name" value="CARRIER"/>
    <property type="match status" value="1"/>
</dbReference>
<dbReference type="OrthoDB" id="5326335at2"/>
<comment type="caution">
    <text evidence="2">The sequence shown here is derived from an EMBL/GenBank/DDBJ whole genome shotgun (WGS) entry which is preliminary data.</text>
</comment>
<evidence type="ECO:0000313" key="2">
    <source>
        <dbReference type="EMBL" id="KEF40314.1"/>
    </source>
</evidence>
<dbReference type="EMBL" id="JJRY01000001">
    <property type="protein sequence ID" value="KEF40314.1"/>
    <property type="molecule type" value="Genomic_DNA"/>
</dbReference>
<name>A0A072NRJ4_SCHAZ</name>
<proteinExistence type="predicted"/>
<gene>
    <name evidence="2" type="ORF">M670_00340</name>
</gene>
<dbReference type="InterPro" id="IPR036736">
    <property type="entry name" value="ACP-like_sf"/>
</dbReference>
<evidence type="ECO:0000313" key="3">
    <source>
        <dbReference type="Proteomes" id="UP000027936"/>
    </source>
</evidence>
<dbReference type="InterPro" id="IPR009081">
    <property type="entry name" value="PP-bd_ACP"/>
</dbReference>
<reference evidence="2 3" key="1">
    <citation type="submission" date="2014-04" db="EMBL/GenBank/DDBJ databases">
        <title>Draft genome sequence of Bacillus azotoformans MEV2011, a (co-) denitrifying strain unable to grow in the presence of oxygen.</title>
        <authorList>
            <person name="Nielsen M."/>
            <person name="Schreiber L."/>
            <person name="Finster K."/>
            <person name="Schramm A."/>
        </authorList>
    </citation>
    <scope>NUCLEOTIDE SEQUENCE [LARGE SCALE GENOMIC DNA]</scope>
    <source>
        <strain evidence="2 3">MEV2011</strain>
    </source>
</reference>
<protein>
    <submittedName>
        <fullName evidence="2">Acyl carrier protein</fullName>
    </submittedName>
</protein>
<dbReference type="RefSeq" id="WP_051678010.1">
    <property type="nucleotide sequence ID" value="NZ_JJRY01000001.1"/>
</dbReference>
<dbReference type="Gene3D" id="1.10.1200.10">
    <property type="entry name" value="ACP-like"/>
    <property type="match status" value="1"/>
</dbReference>